<gene>
    <name evidence="1" type="ORF">KME15_28045</name>
</gene>
<reference evidence="1" key="2">
    <citation type="journal article" date="2022" name="Microbiol. Resour. Announc.">
        <title>Metagenome Sequencing to Explore Phylogenomics of Terrestrial Cyanobacteria.</title>
        <authorList>
            <person name="Ward R.D."/>
            <person name="Stajich J.E."/>
            <person name="Johansen J.R."/>
            <person name="Huntemann M."/>
            <person name="Clum A."/>
            <person name="Foster B."/>
            <person name="Foster B."/>
            <person name="Roux S."/>
            <person name="Palaniappan K."/>
            <person name="Varghese N."/>
            <person name="Mukherjee S."/>
            <person name="Reddy T.B.K."/>
            <person name="Daum C."/>
            <person name="Copeland A."/>
            <person name="Chen I.A."/>
            <person name="Ivanova N.N."/>
            <person name="Kyrpides N.C."/>
            <person name="Shapiro N."/>
            <person name="Eloe-Fadrosh E.A."/>
            <person name="Pietrasiak N."/>
        </authorList>
    </citation>
    <scope>NUCLEOTIDE SEQUENCE</scope>
    <source>
        <strain evidence="1">UHER 2000/2452</strain>
    </source>
</reference>
<evidence type="ECO:0000313" key="1">
    <source>
        <dbReference type="EMBL" id="MBW4662515.1"/>
    </source>
</evidence>
<evidence type="ECO:0000313" key="2">
    <source>
        <dbReference type="Proteomes" id="UP000757435"/>
    </source>
</evidence>
<sequence>MQLQHEPSLQSESLLSNPLPRPTLIARWEIENNKLICRWVVDDRPFDSSVHF</sequence>
<reference evidence="1" key="1">
    <citation type="submission" date="2021-05" db="EMBL/GenBank/DDBJ databases">
        <authorList>
            <person name="Pietrasiak N."/>
            <person name="Ward R."/>
            <person name="Stajich J.E."/>
            <person name="Kurbessoian T."/>
        </authorList>
    </citation>
    <scope>NUCLEOTIDE SEQUENCE</scope>
    <source>
        <strain evidence="1">UHER 2000/2452</strain>
    </source>
</reference>
<dbReference type="AlphaFoldDB" id="A0A951QGS1"/>
<protein>
    <submittedName>
        <fullName evidence="1">Uncharacterized protein</fullName>
    </submittedName>
</protein>
<organism evidence="1 2">
    <name type="scientific">Drouetiella hepatica Uher 2000/2452</name>
    <dbReference type="NCBI Taxonomy" id="904376"/>
    <lineage>
        <taxon>Bacteria</taxon>
        <taxon>Bacillati</taxon>
        <taxon>Cyanobacteriota</taxon>
        <taxon>Cyanophyceae</taxon>
        <taxon>Oculatellales</taxon>
        <taxon>Oculatellaceae</taxon>
        <taxon>Drouetiella</taxon>
    </lineage>
</organism>
<accession>A0A951QGS1</accession>
<proteinExistence type="predicted"/>
<comment type="caution">
    <text evidence="1">The sequence shown here is derived from an EMBL/GenBank/DDBJ whole genome shotgun (WGS) entry which is preliminary data.</text>
</comment>
<name>A0A951QGS1_9CYAN</name>
<dbReference type="EMBL" id="JAHHHD010000081">
    <property type="protein sequence ID" value="MBW4662515.1"/>
    <property type="molecule type" value="Genomic_DNA"/>
</dbReference>
<dbReference type="Proteomes" id="UP000757435">
    <property type="component" value="Unassembled WGS sequence"/>
</dbReference>